<dbReference type="AlphaFoldDB" id="A0A8E2FF38"/>
<feature type="compositionally biased region" description="Polar residues" evidence="1">
    <location>
        <begin position="110"/>
        <end position="126"/>
    </location>
</feature>
<organism evidence="2 3">
    <name type="scientific">Glonium stellatum</name>
    <dbReference type="NCBI Taxonomy" id="574774"/>
    <lineage>
        <taxon>Eukaryota</taxon>
        <taxon>Fungi</taxon>
        <taxon>Dikarya</taxon>
        <taxon>Ascomycota</taxon>
        <taxon>Pezizomycotina</taxon>
        <taxon>Dothideomycetes</taxon>
        <taxon>Pleosporomycetidae</taxon>
        <taxon>Gloniales</taxon>
        <taxon>Gloniaceae</taxon>
        <taxon>Glonium</taxon>
    </lineage>
</organism>
<dbReference type="EMBL" id="KV748493">
    <property type="protein sequence ID" value="OCL15058.1"/>
    <property type="molecule type" value="Genomic_DNA"/>
</dbReference>
<sequence>MSSQVTTQPPSYAASTQSTPKPEAEPTKRHGFSLKTLFKGWSADLLRARDDLDDDYNFASGVRRGAADYNFTSGDRRGTDPSNPNPPAQTSLIPILVSDPGDPIAVPGATRSTSTSLDATTISNSIQKRKEKATQPPQHLSKRTVRLVAHPPSATTGVPVTPRLY</sequence>
<evidence type="ECO:0000313" key="2">
    <source>
        <dbReference type="EMBL" id="OCL15058.1"/>
    </source>
</evidence>
<protein>
    <submittedName>
        <fullName evidence="2">Uncharacterized protein</fullName>
    </submittedName>
</protein>
<name>A0A8E2FF38_9PEZI</name>
<feature type="region of interest" description="Disordered" evidence="1">
    <location>
        <begin position="55"/>
        <end position="165"/>
    </location>
</feature>
<feature type="region of interest" description="Disordered" evidence="1">
    <location>
        <begin position="1"/>
        <end position="32"/>
    </location>
</feature>
<reference evidence="2 3" key="1">
    <citation type="journal article" date="2016" name="Nat. Commun.">
        <title>Ectomycorrhizal ecology is imprinted in the genome of the dominant symbiotic fungus Cenococcum geophilum.</title>
        <authorList>
            <consortium name="DOE Joint Genome Institute"/>
            <person name="Peter M."/>
            <person name="Kohler A."/>
            <person name="Ohm R.A."/>
            <person name="Kuo A."/>
            <person name="Krutzmann J."/>
            <person name="Morin E."/>
            <person name="Arend M."/>
            <person name="Barry K.W."/>
            <person name="Binder M."/>
            <person name="Choi C."/>
            <person name="Clum A."/>
            <person name="Copeland A."/>
            <person name="Grisel N."/>
            <person name="Haridas S."/>
            <person name="Kipfer T."/>
            <person name="LaButti K."/>
            <person name="Lindquist E."/>
            <person name="Lipzen A."/>
            <person name="Maire R."/>
            <person name="Meier B."/>
            <person name="Mihaltcheva S."/>
            <person name="Molinier V."/>
            <person name="Murat C."/>
            <person name="Poggeler S."/>
            <person name="Quandt C.A."/>
            <person name="Sperisen C."/>
            <person name="Tritt A."/>
            <person name="Tisserant E."/>
            <person name="Crous P.W."/>
            <person name="Henrissat B."/>
            <person name="Nehls U."/>
            <person name="Egli S."/>
            <person name="Spatafora J.W."/>
            <person name="Grigoriev I.V."/>
            <person name="Martin F.M."/>
        </authorList>
    </citation>
    <scope>NUCLEOTIDE SEQUENCE [LARGE SCALE GENOMIC DNA]</scope>
    <source>
        <strain evidence="2 3">CBS 207.34</strain>
    </source>
</reference>
<proteinExistence type="predicted"/>
<feature type="compositionally biased region" description="Polar residues" evidence="1">
    <location>
        <begin position="1"/>
        <end position="20"/>
    </location>
</feature>
<keyword evidence="3" id="KW-1185">Reference proteome</keyword>
<evidence type="ECO:0000256" key="1">
    <source>
        <dbReference type="SAM" id="MobiDB-lite"/>
    </source>
</evidence>
<accession>A0A8E2FF38</accession>
<gene>
    <name evidence="2" type="ORF">AOQ84DRAFT_227470</name>
</gene>
<evidence type="ECO:0000313" key="3">
    <source>
        <dbReference type="Proteomes" id="UP000250140"/>
    </source>
</evidence>
<dbReference type="Proteomes" id="UP000250140">
    <property type="component" value="Unassembled WGS sequence"/>
</dbReference>